<evidence type="ECO:0000256" key="2">
    <source>
        <dbReference type="SAM" id="SignalP"/>
    </source>
</evidence>
<feature type="signal peptide" evidence="2">
    <location>
        <begin position="1"/>
        <end position="24"/>
    </location>
</feature>
<feature type="region of interest" description="Disordered" evidence="1">
    <location>
        <begin position="85"/>
        <end position="118"/>
    </location>
</feature>
<reference evidence="4" key="1">
    <citation type="journal article" date="2019" name="Gigascience">
        <title>De novo genome assembly of the endangered Acer yangbiense, a plant species with extremely small populations endemic to Yunnan Province, China.</title>
        <authorList>
            <person name="Yang J."/>
            <person name="Wariss H.M."/>
            <person name="Tao L."/>
            <person name="Zhang R."/>
            <person name="Yun Q."/>
            <person name="Hollingsworth P."/>
            <person name="Dao Z."/>
            <person name="Luo G."/>
            <person name="Guo H."/>
            <person name="Ma Y."/>
            <person name="Sun W."/>
        </authorList>
    </citation>
    <scope>NUCLEOTIDE SEQUENCE [LARGE SCALE GENOMIC DNA]</scope>
    <source>
        <strain evidence="4">cv. Malutang</strain>
    </source>
</reference>
<feature type="compositionally biased region" description="Polar residues" evidence="1">
    <location>
        <begin position="89"/>
        <end position="118"/>
    </location>
</feature>
<proteinExistence type="predicted"/>
<dbReference type="OrthoDB" id="10385033at2759"/>
<accession>A0A5C7I176</accession>
<sequence>MVISGRAALLILLTLFRKTRGALASKNTEIIKNGFDFENDDKNNVCDVSSESVLHYVKVLDLETFLEKLSASEARNVLPEVGFRGEQDLMQTGNDEAPAQENSGPNIQLSKTTCSQKN</sequence>
<keyword evidence="2" id="KW-0732">Signal</keyword>
<evidence type="ECO:0000313" key="4">
    <source>
        <dbReference type="Proteomes" id="UP000323000"/>
    </source>
</evidence>
<evidence type="ECO:0000256" key="1">
    <source>
        <dbReference type="SAM" id="MobiDB-lite"/>
    </source>
</evidence>
<dbReference type="EMBL" id="VAHF01000004">
    <property type="protein sequence ID" value="TXG62814.1"/>
    <property type="molecule type" value="Genomic_DNA"/>
</dbReference>
<keyword evidence="4" id="KW-1185">Reference proteome</keyword>
<comment type="caution">
    <text evidence="3">The sequence shown here is derived from an EMBL/GenBank/DDBJ whole genome shotgun (WGS) entry which is preliminary data.</text>
</comment>
<dbReference type="Proteomes" id="UP000323000">
    <property type="component" value="Chromosome 4"/>
</dbReference>
<protein>
    <submittedName>
        <fullName evidence="3">Uncharacterized protein</fullName>
    </submittedName>
</protein>
<dbReference type="AlphaFoldDB" id="A0A5C7I176"/>
<evidence type="ECO:0000313" key="3">
    <source>
        <dbReference type="EMBL" id="TXG62814.1"/>
    </source>
</evidence>
<name>A0A5C7I176_9ROSI</name>
<feature type="chain" id="PRO_5022951425" evidence="2">
    <location>
        <begin position="25"/>
        <end position="118"/>
    </location>
</feature>
<organism evidence="3 4">
    <name type="scientific">Acer yangbiense</name>
    <dbReference type="NCBI Taxonomy" id="1000413"/>
    <lineage>
        <taxon>Eukaryota</taxon>
        <taxon>Viridiplantae</taxon>
        <taxon>Streptophyta</taxon>
        <taxon>Embryophyta</taxon>
        <taxon>Tracheophyta</taxon>
        <taxon>Spermatophyta</taxon>
        <taxon>Magnoliopsida</taxon>
        <taxon>eudicotyledons</taxon>
        <taxon>Gunneridae</taxon>
        <taxon>Pentapetalae</taxon>
        <taxon>rosids</taxon>
        <taxon>malvids</taxon>
        <taxon>Sapindales</taxon>
        <taxon>Sapindaceae</taxon>
        <taxon>Hippocastanoideae</taxon>
        <taxon>Acereae</taxon>
        <taxon>Acer</taxon>
    </lineage>
</organism>
<gene>
    <name evidence="3" type="ORF">EZV62_009808</name>
</gene>